<reference evidence="3" key="1">
    <citation type="submission" date="2016-04" db="EMBL/GenBank/DDBJ databases">
        <title>Cephalotus genome sequencing.</title>
        <authorList>
            <person name="Fukushima K."/>
            <person name="Hasebe M."/>
            <person name="Fang X."/>
        </authorList>
    </citation>
    <scope>NUCLEOTIDE SEQUENCE [LARGE SCALE GENOMIC DNA]</scope>
    <source>
        <strain evidence="3">cv. St1</strain>
    </source>
</reference>
<keyword evidence="3" id="KW-1185">Reference proteome</keyword>
<dbReference type="OrthoDB" id="1743962at2759"/>
<accession>A0A1Q3BMS3</accession>
<dbReference type="EMBL" id="BDDD01000715">
    <property type="protein sequence ID" value="GAV69330.1"/>
    <property type="molecule type" value="Genomic_DNA"/>
</dbReference>
<dbReference type="STRING" id="3775.A0A1Q3BMS3"/>
<feature type="non-terminal residue" evidence="2">
    <location>
        <position position="1"/>
    </location>
</feature>
<organism evidence="2 3">
    <name type="scientific">Cephalotus follicularis</name>
    <name type="common">Albany pitcher plant</name>
    <dbReference type="NCBI Taxonomy" id="3775"/>
    <lineage>
        <taxon>Eukaryota</taxon>
        <taxon>Viridiplantae</taxon>
        <taxon>Streptophyta</taxon>
        <taxon>Embryophyta</taxon>
        <taxon>Tracheophyta</taxon>
        <taxon>Spermatophyta</taxon>
        <taxon>Magnoliopsida</taxon>
        <taxon>eudicotyledons</taxon>
        <taxon>Gunneridae</taxon>
        <taxon>Pentapetalae</taxon>
        <taxon>rosids</taxon>
        <taxon>fabids</taxon>
        <taxon>Oxalidales</taxon>
        <taxon>Cephalotaceae</taxon>
        <taxon>Cephalotus</taxon>
    </lineage>
</organism>
<dbReference type="AlphaFoldDB" id="A0A1Q3BMS3"/>
<evidence type="ECO:0000313" key="3">
    <source>
        <dbReference type="Proteomes" id="UP000187406"/>
    </source>
</evidence>
<name>A0A1Q3BMS3_CEPFO</name>
<dbReference type="Proteomes" id="UP000187406">
    <property type="component" value="Unassembled WGS sequence"/>
</dbReference>
<proteinExistence type="predicted"/>
<evidence type="ECO:0000256" key="1">
    <source>
        <dbReference type="SAM" id="MobiDB-lite"/>
    </source>
</evidence>
<feature type="region of interest" description="Disordered" evidence="1">
    <location>
        <begin position="1"/>
        <end position="32"/>
    </location>
</feature>
<feature type="non-terminal residue" evidence="2">
    <location>
        <position position="83"/>
    </location>
</feature>
<evidence type="ECO:0000313" key="2">
    <source>
        <dbReference type="EMBL" id="GAV69330.1"/>
    </source>
</evidence>
<protein>
    <submittedName>
        <fullName evidence="2">Uncharacterized protein</fullName>
    </submittedName>
</protein>
<dbReference type="InParanoid" id="A0A1Q3BMS3"/>
<feature type="compositionally biased region" description="Basic and acidic residues" evidence="1">
    <location>
        <begin position="73"/>
        <end position="83"/>
    </location>
</feature>
<feature type="region of interest" description="Disordered" evidence="1">
    <location>
        <begin position="58"/>
        <end position="83"/>
    </location>
</feature>
<sequence>SMTESHSNASASSSSSLSSSFPDTDDDHTIASILAEEENSKFGAKLGKRLSHLDSILHTPRVNGETPDVNDASLDHERLSERL</sequence>
<comment type="caution">
    <text evidence="2">The sequence shown here is derived from an EMBL/GenBank/DDBJ whole genome shotgun (WGS) entry which is preliminary data.</text>
</comment>
<feature type="compositionally biased region" description="Low complexity" evidence="1">
    <location>
        <begin position="1"/>
        <end position="20"/>
    </location>
</feature>
<gene>
    <name evidence="2" type="ORF">CFOL_v3_12831</name>
</gene>